<sequence length="114" mass="14169">MNKASIKIFQGSFKIKYPRKEYRKYIYVYIKKKKKLLLCLREYRTCCVRILLMQSFRFKMSTVSEIFYWSINSFSLCFRHVNWHKTIMFIWLFNFHILNNLFYRDSNNALCVLF</sequence>
<accession>A0AAW2EL56</accession>
<dbReference type="Proteomes" id="UP001430953">
    <property type="component" value="Unassembled WGS sequence"/>
</dbReference>
<proteinExistence type="predicted"/>
<evidence type="ECO:0000313" key="1">
    <source>
        <dbReference type="EMBL" id="KAL0103670.1"/>
    </source>
</evidence>
<dbReference type="AlphaFoldDB" id="A0AAW2EL56"/>
<reference evidence="1 2" key="1">
    <citation type="submission" date="2023-03" db="EMBL/GenBank/DDBJ databases">
        <title>High recombination rates correlate with genetic variation in Cardiocondyla obscurior ants.</title>
        <authorList>
            <person name="Errbii M."/>
        </authorList>
    </citation>
    <scope>NUCLEOTIDE SEQUENCE [LARGE SCALE GENOMIC DNA]</scope>
    <source>
        <strain evidence="1">Alpha-2009</strain>
        <tissue evidence="1">Whole body</tissue>
    </source>
</reference>
<dbReference type="EMBL" id="JADYXP020000021">
    <property type="protein sequence ID" value="KAL0103670.1"/>
    <property type="molecule type" value="Genomic_DNA"/>
</dbReference>
<protein>
    <submittedName>
        <fullName evidence="1">Uncharacterized protein</fullName>
    </submittedName>
</protein>
<organism evidence="1 2">
    <name type="scientific">Cardiocondyla obscurior</name>
    <dbReference type="NCBI Taxonomy" id="286306"/>
    <lineage>
        <taxon>Eukaryota</taxon>
        <taxon>Metazoa</taxon>
        <taxon>Ecdysozoa</taxon>
        <taxon>Arthropoda</taxon>
        <taxon>Hexapoda</taxon>
        <taxon>Insecta</taxon>
        <taxon>Pterygota</taxon>
        <taxon>Neoptera</taxon>
        <taxon>Endopterygota</taxon>
        <taxon>Hymenoptera</taxon>
        <taxon>Apocrita</taxon>
        <taxon>Aculeata</taxon>
        <taxon>Formicoidea</taxon>
        <taxon>Formicidae</taxon>
        <taxon>Myrmicinae</taxon>
        <taxon>Cardiocondyla</taxon>
    </lineage>
</organism>
<keyword evidence="2" id="KW-1185">Reference proteome</keyword>
<name>A0AAW2EL56_9HYME</name>
<comment type="caution">
    <text evidence="1">The sequence shown here is derived from an EMBL/GenBank/DDBJ whole genome shotgun (WGS) entry which is preliminary data.</text>
</comment>
<gene>
    <name evidence="1" type="ORF">PUN28_017734</name>
</gene>
<evidence type="ECO:0000313" key="2">
    <source>
        <dbReference type="Proteomes" id="UP001430953"/>
    </source>
</evidence>